<feature type="chain" id="PRO_5035182433" description="CRAL-TRIO domain-containing protein" evidence="1">
    <location>
        <begin position="19"/>
        <end position="252"/>
    </location>
</feature>
<gene>
    <name evidence="3" type="ORF">AFUS01_LOCUS42726</name>
</gene>
<accession>A0A8J2LHA7</accession>
<organism evidence="3 4">
    <name type="scientific">Allacma fusca</name>
    <dbReference type="NCBI Taxonomy" id="39272"/>
    <lineage>
        <taxon>Eukaryota</taxon>
        <taxon>Metazoa</taxon>
        <taxon>Ecdysozoa</taxon>
        <taxon>Arthropoda</taxon>
        <taxon>Hexapoda</taxon>
        <taxon>Collembola</taxon>
        <taxon>Symphypleona</taxon>
        <taxon>Sminthuridae</taxon>
        <taxon>Allacma</taxon>
    </lineage>
</organism>
<dbReference type="InterPro" id="IPR051064">
    <property type="entry name" value="SEC14/CRAL-TRIO_domain"/>
</dbReference>
<keyword evidence="4" id="KW-1185">Reference proteome</keyword>
<dbReference type="EMBL" id="CAJVCH010568360">
    <property type="protein sequence ID" value="CAG7833079.1"/>
    <property type="molecule type" value="Genomic_DNA"/>
</dbReference>
<comment type="caution">
    <text evidence="3">The sequence shown here is derived from an EMBL/GenBank/DDBJ whole genome shotgun (WGS) entry which is preliminary data.</text>
</comment>
<dbReference type="PANTHER" id="PTHR23324:SF83">
    <property type="entry name" value="SEC14-LIKE PROTEIN 2"/>
    <property type="match status" value="1"/>
</dbReference>
<evidence type="ECO:0000313" key="3">
    <source>
        <dbReference type="EMBL" id="CAG7833079.1"/>
    </source>
</evidence>
<protein>
    <recommendedName>
        <fullName evidence="2">CRAL-TRIO domain-containing protein</fullName>
    </recommendedName>
</protein>
<dbReference type="Pfam" id="PF00650">
    <property type="entry name" value="CRAL_TRIO"/>
    <property type="match status" value="1"/>
</dbReference>
<dbReference type="PANTHER" id="PTHR23324">
    <property type="entry name" value="SEC14 RELATED PROTEIN"/>
    <property type="match status" value="1"/>
</dbReference>
<name>A0A8J2LHA7_9HEXA</name>
<keyword evidence="1" id="KW-0732">Signal</keyword>
<dbReference type="CDD" id="cd00170">
    <property type="entry name" value="SEC14"/>
    <property type="match status" value="1"/>
</dbReference>
<feature type="signal peptide" evidence="1">
    <location>
        <begin position="1"/>
        <end position="18"/>
    </location>
</feature>
<proteinExistence type="predicted"/>
<dbReference type="Proteomes" id="UP000708208">
    <property type="component" value="Unassembled WGS sequence"/>
</dbReference>
<dbReference type="PROSITE" id="PS50191">
    <property type="entry name" value="CRAL_TRIO"/>
    <property type="match status" value="1"/>
</dbReference>
<dbReference type="InterPro" id="IPR001251">
    <property type="entry name" value="CRAL-TRIO_dom"/>
</dbReference>
<reference evidence="3" key="1">
    <citation type="submission" date="2021-06" db="EMBL/GenBank/DDBJ databases">
        <authorList>
            <person name="Hodson N. C."/>
            <person name="Mongue J. A."/>
            <person name="Jaron S. K."/>
        </authorList>
    </citation>
    <scope>NUCLEOTIDE SEQUENCE</scope>
</reference>
<feature type="non-terminal residue" evidence="3">
    <location>
        <position position="1"/>
    </location>
</feature>
<feature type="domain" description="CRAL-TRIO" evidence="2">
    <location>
        <begin position="72"/>
        <end position="247"/>
    </location>
</feature>
<sequence>ATVNIYLILLCGLSNVLASTINSTTNFTNSNQISNNEMYSKAQAILNKSGVFQNFSLSEIENWMHNISTWTAPKALDDSFQYYLAGHTDENLPLWVIEIGKVKIRQIVTEGEAGKEFLDKSMQKLIKNVLQSILRNSSEEVSDFVAIMDFDGYRMSENIHFPTISYMQKLTQRYIHILDACLQKAVVINASYAVEVLINSNRPILGKLLEKVDVYGTNKRKWLPVLHKQFPADSLPPWYGGAKNFKPIKAFG</sequence>
<dbReference type="GO" id="GO:0005737">
    <property type="term" value="C:cytoplasm"/>
    <property type="evidence" value="ECO:0007669"/>
    <property type="project" value="TreeGrafter"/>
</dbReference>
<evidence type="ECO:0000313" key="4">
    <source>
        <dbReference type="Proteomes" id="UP000708208"/>
    </source>
</evidence>
<dbReference type="AlphaFoldDB" id="A0A8J2LHA7"/>
<evidence type="ECO:0000259" key="2">
    <source>
        <dbReference type="PROSITE" id="PS50191"/>
    </source>
</evidence>
<evidence type="ECO:0000256" key="1">
    <source>
        <dbReference type="SAM" id="SignalP"/>
    </source>
</evidence>